<dbReference type="EMBL" id="BMAO01011213">
    <property type="protein sequence ID" value="GFQ71991.1"/>
    <property type="molecule type" value="Genomic_DNA"/>
</dbReference>
<evidence type="ECO:0000313" key="2">
    <source>
        <dbReference type="Proteomes" id="UP000887116"/>
    </source>
</evidence>
<proteinExistence type="predicted"/>
<sequence length="95" mass="10393">MQASTNGALTYEIPHCYLDVCSNAGWISTHKSYNAPIMNQFISSGTPSALFSWECHLCIDLSQQAASVTSLQSQSALQSIYSTNHFPEAQLFTLS</sequence>
<dbReference type="AlphaFoldDB" id="A0A8X6KF88"/>
<reference evidence="1" key="1">
    <citation type="submission" date="2020-07" db="EMBL/GenBank/DDBJ databases">
        <title>Multicomponent nature underlies the extraordinary mechanical properties of spider dragline silk.</title>
        <authorList>
            <person name="Kono N."/>
            <person name="Nakamura H."/>
            <person name="Mori M."/>
            <person name="Yoshida Y."/>
            <person name="Ohtoshi R."/>
            <person name="Malay A.D."/>
            <person name="Moran D.A.P."/>
            <person name="Tomita M."/>
            <person name="Numata K."/>
            <person name="Arakawa K."/>
        </authorList>
    </citation>
    <scope>NUCLEOTIDE SEQUENCE</scope>
</reference>
<dbReference type="Proteomes" id="UP000887116">
    <property type="component" value="Unassembled WGS sequence"/>
</dbReference>
<keyword evidence="2" id="KW-1185">Reference proteome</keyword>
<comment type="caution">
    <text evidence="1">The sequence shown here is derived from an EMBL/GenBank/DDBJ whole genome shotgun (WGS) entry which is preliminary data.</text>
</comment>
<name>A0A8X6KF88_TRICU</name>
<evidence type="ECO:0000313" key="1">
    <source>
        <dbReference type="EMBL" id="GFQ71991.1"/>
    </source>
</evidence>
<gene>
    <name evidence="1" type="ORF">TNCT_177161</name>
</gene>
<accession>A0A8X6KF88</accession>
<organism evidence="1 2">
    <name type="scientific">Trichonephila clavata</name>
    <name type="common">Joro spider</name>
    <name type="synonym">Nephila clavata</name>
    <dbReference type="NCBI Taxonomy" id="2740835"/>
    <lineage>
        <taxon>Eukaryota</taxon>
        <taxon>Metazoa</taxon>
        <taxon>Ecdysozoa</taxon>
        <taxon>Arthropoda</taxon>
        <taxon>Chelicerata</taxon>
        <taxon>Arachnida</taxon>
        <taxon>Araneae</taxon>
        <taxon>Araneomorphae</taxon>
        <taxon>Entelegynae</taxon>
        <taxon>Araneoidea</taxon>
        <taxon>Nephilidae</taxon>
        <taxon>Trichonephila</taxon>
    </lineage>
</organism>
<protein>
    <submittedName>
        <fullName evidence="1">Uncharacterized protein</fullName>
    </submittedName>
</protein>